<proteinExistence type="predicted"/>
<accession>A0AAQ3UZM3</accession>
<organism evidence="1 2">
    <name type="scientific">Paspalum notatum var. saurae</name>
    <dbReference type="NCBI Taxonomy" id="547442"/>
    <lineage>
        <taxon>Eukaryota</taxon>
        <taxon>Viridiplantae</taxon>
        <taxon>Streptophyta</taxon>
        <taxon>Embryophyta</taxon>
        <taxon>Tracheophyta</taxon>
        <taxon>Spermatophyta</taxon>
        <taxon>Magnoliopsida</taxon>
        <taxon>Liliopsida</taxon>
        <taxon>Poales</taxon>
        <taxon>Poaceae</taxon>
        <taxon>PACMAD clade</taxon>
        <taxon>Panicoideae</taxon>
        <taxon>Andropogonodae</taxon>
        <taxon>Paspaleae</taxon>
        <taxon>Paspalinae</taxon>
        <taxon>Paspalum</taxon>
    </lineage>
</organism>
<gene>
    <name evidence="1" type="ORF">U9M48_044573</name>
</gene>
<name>A0AAQ3UZM3_PASNO</name>
<protein>
    <submittedName>
        <fullName evidence="1">Uncharacterized protein</fullName>
    </submittedName>
</protein>
<dbReference type="Proteomes" id="UP001341281">
    <property type="component" value="Chromosome 10"/>
</dbReference>
<evidence type="ECO:0000313" key="1">
    <source>
        <dbReference type="EMBL" id="WVZ99245.1"/>
    </source>
</evidence>
<keyword evidence="2" id="KW-1185">Reference proteome</keyword>
<sequence>MAAPLVINPGYVRAQAAGCAMRWKEYQEAVGRTRRHLLFHLQAAATTPPELFLTHCPDDQTCPRHLQGPHGKQLIGKGSSASLSTMPARLAGCLRPLSSPPDVPRVLRVHQSGPAGVRTAAGTTPGATPPRLDVAVVDAVTQAVGAPSLIFHDLEPKISSSTRGDAAHEARRSFLYCEWSKMI</sequence>
<dbReference type="AlphaFoldDB" id="A0AAQ3UZM3"/>
<dbReference type="EMBL" id="CP144754">
    <property type="protein sequence ID" value="WVZ99245.1"/>
    <property type="molecule type" value="Genomic_DNA"/>
</dbReference>
<evidence type="ECO:0000313" key="2">
    <source>
        <dbReference type="Proteomes" id="UP001341281"/>
    </source>
</evidence>
<reference evidence="1 2" key="1">
    <citation type="submission" date="2024-02" db="EMBL/GenBank/DDBJ databases">
        <title>High-quality chromosome-scale genome assembly of Pensacola bahiagrass (Paspalum notatum Flugge var. saurae).</title>
        <authorList>
            <person name="Vega J.M."/>
            <person name="Podio M."/>
            <person name="Orjuela J."/>
            <person name="Siena L.A."/>
            <person name="Pessino S.C."/>
            <person name="Combes M.C."/>
            <person name="Mariac C."/>
            <person name="Albertini E."/>
            <person name="Pupilli F."/>
            <person name="Ortiz J.P.A."/>
            <person name="Leblanc O."/>
        </authorList>
    </citation>
    <scope>NUCLEOTIDE SEQUENCE [LARGE SCALE GENOMIC DNA]</scope>
    <source>
        <strain evidence="1">R1</strain>
        <tissue evidence="1">Leaf</tissue>
    </source>
</reference>